<evidence type="ECO:0000256" key="1">
    <source>
        <dbReference type="SAM" id="MobiDB-lite"/>
    </source>
</evidence>
<feature type="compositionally biased region" description="Acidic residues" evidence="1">
    <location>
        <begin position="268"/>
        <end position="285"/>
    </location>
</feature>
<feature type="compositionally biased region" description="Low complexity" evidence="1">
    <location>
        <begin position="293"/>
        <end position="314"/>
    </location>
</feature>
<reference evidence="2 3" key="1">
    <citation type="journal article" date="2023" name="G3 (Bethesda)">
        <title>A chromosome-level genome assembly of Zasmidium syzygii isolated from banana leaves.</title>
        <authorList>
            <person name="van Westerhoven A.C."/>
            <person name="Mehrabi R."/>
            <person name="Talebi R."/>
            <person name="Steentjes M.B.F."/>
            <person name="Corcolon B."/>
            <person name="Chong P.A."/>
            <person name="Kema G.H.J."/>
            <person name="Seidl M.F."/>
        </authorList>
    </citation>
    <scope>NUCLEOTIDE SEQUENCE [LARGE SCALE GENOMIC DNA]</scope>
    <source>
        <strain evidence="2 3">P124</strain>
    </source>
</reference>
<sequence length="330" mass="36560">MEPAYAVFYTPIVPQGAHFSDEHLVEVMREGHSACTHEPLQRYASEDFAKEKAGSTSPEVHGPRDNSLDHAELPPFTYSATPLPGLPAEPRLYPNPQEAQAAFSPSSTVAELPEGVEDDREELVEKKQLAVKLLYKAICSMPVRVDDNSSTRPQVQDTRTTTVNDMLTFLAPYPDRTAYAKLSALAELLYRDIVKLHSQGYDVNVPLKYRKSDKQLTAVQRLEMLIKYLSDMKDLVLKRLREGVDGIAEVVAFPKTLFEQYLNGEVGDSGDEEEVGESDEVDEQETASAEAVAPVLPATTSTSTPAVPTSPASTRRPRRRLRPKMASNFP</sequence>
<accession>A0ABR0DZU7</accession>
<feature type="region of interest" description="Disordered" evidence="1">
    <location>
        <begin position="264"/>
        <end position="330"/>
    </location>
</feature>
<evidence type="ECO:0000313" key="3">
    <source>
        <dbReference type="Proteomes" id="UP001305779"/>
    </source>
</evidence>
<organism evidence="2 3">
    <name type="scientific">Zasmidium cellare</name>
    <name type="common">Wine cellar mold</name>
    <name type="synonym">Racodium cellare</name>
    <dbReference type="NCBI Taxonomy" id="395010"/>
    <lineage>
        <taxon>Eukaryota</taxon>
        <taxon>Fungi</taxon>
        <taxon>Dikarya</taxon>
        <taxon>Ascomycota</taxon>
        <taxon>Pezizomycotina</taxon>
        <taxon>Dothideomycetes</taxon>
        <taxon>Dothideomycetidae</taxon>
        <taxon>Mycosphaerellales</taxon>
        <taxon>Mycosphaerellaceae</taxon>
        <taxon>Zasmidium</taxon>
    </lineage>
</organism>
<evidence type="ECO:0000313" key="2">
    <source>
        <dbReference type="EMBL" id="KAK4494679.1"/>
    </source>
</evidence>
<protein>
    <submittedName>
        <fullName evidence="2">Uncharacterized protein</fullName>
    </submittedName>
</protein>
<dbReference type="EMBL" id="JAXOVC010000013">
    <property type="protein sequence ID" value="KAK4494679.1"/>
    <property type="molecule type" value="Genomic_DNA"/>
</dbReference>
<name>A0ABR0DZU7_ZASCE</name>
<gene>
    <name evidence="2" type="ORF">PRZ48_014035</name>
</gene>
<proteinExistence type="predicted"/>
<comment type="caution">
    <text evidence="2">The sequence shown here is derived from an EMBL/GenBank/DDBJ whole genome shotgun (WGS) entry which is preliminary data.</text>
</comment>
<keyword evidence="3" id="KW-1185">Reference proteome</keyword>
<dbReference type="Proteomes" id="UP001305779">
    <property type="component" value="Unassembled WGS sequence"/>
</dbReference>
<feature type="region of interest" description="Disordered" evidence="1">
    <location>
        <begin position="99"/>
        <end position="119"/>
    </location>
</feature>